<comment type="caution">
    <text evidence="1">The sequence shown here is derived from an EMBL/GenBank/DDBJ whole genome shotgun (WGS) entry which is preliminary data.</text>
</comment>
<organism evidence="1 2">
    <name type="scientific">Agromyces lapidis</name>
    <dbReference type="NCBI Taxonomy" id="279574"/>
    <lineage>
        <taxon>Bacteria</taxon>
        <taxon>Bacillati</taxon>
        <taxon>Actinomycetota</taxon>
        <taxon>Actinomycetes</taxon>
        <taxon>Micrococcales</taxon>
        <taxon>Microbacteriaceae</taxon>
        <taxon>Agromyces</taxon>
    </lineage>
</organism>
<evidence type="ECO:0000313" key="2">
    <source>
        <dbReference type="Proteomes" id="UP001589667"/>
    </source>
</evidence>
<accession>A0ABV5SSG5</accession>
<keyword evidence="2" id="KW-1185">Reference proteome</keyword>
<sequence length="160" mass="17890">MSATDFDFLLGDWSVHHRRLTDSLDPDCTTWDEFESIAEVESILGGLGNADQTRGTLADGTAFDGYSLRLYSPETDEWAIWWASASRPGVLDDPVRGRFVDGVGTFIGPAEHGGIAFHARFRWLDTDGPNPVWEQDFSFDEGVSWAPVNWRMVHTRRGPA</sequence>
<dbReference type="RefSeq" id="WP_157425067.1">
    <property type="nucleotide sequence ID" value="NZ_BAAANI010000004.1"/>
</dbReference>
<proteinExistence type="predicted"/>
<dbReference type="EMBL" id="JBHMBL010000003">
    <property type="protein sequence ID" value="MFB9643286.1"/>
    <property type="molecule type" value="Genomic_DNA"/>
</dbReference>
<dbReference type="Proteomes" id="UP001589667">
    <property type="component" value="Unassembled WGS sequence"/>
</dbReference>
<reference evidence="1 2" key="1">
    <citation type="submission" date="2024-09" db="EMBL/GenBank/DDBJ databases">
        <authorList>
            <person name="Sun Q."/>
            <person name="Mori K."/>
        </authorList>
    </citation>
    <scope>NUCLEOTIDE SEQUENCE [LARGE SCALE GENOMIC DNA]</scope>
    <source>
        <strain evidence="1 2">JCM 14321</strain>
    </source>
</reference>
<gene>
    <name evidence="1" type="ORF">ACFFQV_13390</name>
</gene>
<evidence type="ECO:0000313" key="1">
    <source>
        <dbReference type="EMBL" id="MFB9643286.1"/>
    </source>
</evidence>
<protein>
    <recommendedName>
        <fullName evidence="3">DUF1579 domain-containing protein</fullName>
    </recommendedName>
</protein>
<name>A0ABV5SSG5_9MICO</name>
<evidence type="ECO:0008006" key="3">
    <source>
        <dbReference type="Google" id="ProtNLM"/>
    </source>
</evidence>